<dbReference type="EMBL" id="ML002448">
    <property type="protein sequence ID" value="RKP37773.1"/>
    <property type="molecule type" value="Genomic_DNA"/>
</dbReference>
<feature type="domain" description="Ras-GEF" evidence="4">
    <location>
        <begin position="1209"/>
        <end position="1500"/>
    </location>
</feature>
<dbReference type="Gene3D" id="1.20.870.10">
    <property type="entry name" value="Son of sevenless (SoS) protein Chain: S domain 1"/>
    <property type="match status" value="1"/>
</dbReference>
<evidence type="ECO:0000259" key="4">
    <source>
        <dbReference type="PROSITE" id="PS50009"/>
    </source>
</evidence>
<feature type="compositionally biased region" description="Basic and acidic residues" evidence="3">
    <location>
        <begin position="1151"/>
        <end position="1162"/>
    </location>
</feature>
<dbReference type="InterPro" id="IPR001895">
    <property type="entry name" value="RASGEF_cat_dom"/>
</dbReference>
<dbReference type="GO" id="GO:0005085">
    <property type="term" value="F:guanyl-nucleotide exchange factor activity"/>
    <property type="evidence" value="ECO:0007669"/>
    <property type="project" value="UniProtKB-KW"/>
</dbReference>
<proteinExistence type="predicted"/>
<dbReference type="SUPFAM" id="SSF48366">
    <property type="entry name" value="Ras GEF"/>
    <property type="match status" value="1"/>
</dbReference>
<dbReference type="PROSITE" id="PS50009">
    <property type="entry name" value="RASGEF_CAT"/>
    <property type="match status" value="1"/>
</dbReference>
<evidence type="ECO:0000256" key="2">
    <source>
        <dbReference type="PROSITE-ProRule" id="PRU00168"/>
    </source>
</evidence>
<sequence length="1506" mass="165125">MPLLAKPLGESDSFPLGLGRTVSEFPSNMRSSTPTTPIPQVKPELTRSQSDLPAANAADRLRRARKTASMLWPSTSQTSEYVIGIMGLDDADSCPLRLSHLLVDTIVRQFTLCQRPRKHITPTCTIDSLPAQWPTCLDHIRGLVICSQVTDLLSVARIIKVLRLVLAQDIPFVLADFHANDTSQSLLVQASCHLHDRLNTATPPGIRSLAAVEPTRDTAHLLATVASFFEGRFVSIPYQETEGGRPTLNHRDTIGLFNHILTLMDQQVSPTHPLTVNHSSPPDSPSAYLSIVPTTTNSFVTAPVVTLPNMSVFALPDSFSAGSSCSPDSLVQQLAASTSAFSQVDQTEGTAAENKPHHYTTTARSPLSGKPWSASLDTVASDASALPSPVPPTTPLPIPNTPSMPHARDLPPHLKPAQMFNPSDFPRPRTVGDLGVQFPLAFISQRAVDQPMTEYRAWIAANRPESEQQPQRPVDPACDWDLSHVPTYLRPFLCQTKVTPMGTLLTVDSLVDRLIAPHSYRDLRFANTFLLTYQRFLTPGELFVELLQRILDARSTPNAPPTTPHSATHPVAAGKPNSVTFRVCHILTLWASDYWDDFTGQYSSSAFRTGVAASDDLRPLLHAFILDPSMVTKYKLSCRKLMEVLYQDSPHLRDQSNPLSFQALIENMREESRSRCASTAAPSVDSVTEASETVSARSSREVFLSFEDFKYTTSNNSSPTTVGPEDSSVGGGQIRSTSQPESKSEAFLPSRTPVFGSRSAFDCFDRPVVDLQSESPITSPILPDAPTFAPLISRTRSRFNLSRFSMVRGGPAGSPLPSPTTSARPSVAESVTPSVKQREKTLAMTMDKLTRSFQGAKKVGSSLAVRRGQTSVYLTVNPVATNSATNFQPDLLPASLSASCHSISHAQLGLTPTATSAAFYSQTSDNLFSPNAAVDSGCIIPVPRDSVHVNAEADVNPEESEEEEDGSEEYASCRDYLHRPSKDTIMSDWTDLGDELIGVDLEGNVNGTLTDWGEPVKPNKSLRLMQFSLSRRRKSSVNRGPSGAQTPTTPSTIAEFWSRLGRKSSTTPGGALLSKSSSSCSEVTTPRELPRELFSDADDTDQCSELSSVVGADDSRQALGSGSSRGLASLTKTLRLKNLSMSMGRPSFSDGQRRKDSSESIRRNTPYYPTQPISFPLPPLTPTSSLSDVVEQKIRILRNYPPNDKVQVDAKCAAQQLTCAEIQLFVDIKPRDLLRYFWKRSVPLVDGSASVNLSLSKNGSESVPYISKRGTKQDAFGTLAPGFEHFNYVADWVTSKILSNVQVHQRVKVIMYFLDVAAELLALNNFNTLMAVMAGLNSNAIYRLHRTRAILQENTEYNALWKRLDALTSSERSYRAYRERLLASPLPCIPFLGCCLRDLVFVDESLPENNRDQLKGGISAPGSAKSSPTSTVVPALFWRKFEFVGDIILMLRKQQRCFTNEEFPQHQSIQSNPTVIQLIMGQPCLDENEAHELSLHLEPRTVNVPR</sequence>
<feature type="region of interest" description="Disordered" evidence="3">
    <location>
        <begin position="1141"/>
        <end position="1179"/>
    </location>
</feature>
<dbReference type="InterPro" id="IPR036964">
    <property type="entry name" value="RASGEF_cat_dom_sf"/>
</dbReference>
<dbReference type="InterPro" id="IPR000651">
    <property type="entry name" value="Ras-like_Gua-exchang_fac_N"/>
</dbReference>
<feature type="compositionally biased region" description="Polar residues" evidence="3">
    <location>
        <begin position="819"/>
        <end position="834"/>
    </location>
</feature>
<dbReference type="SMART" id="SM00229">
    <property type="entry name" value="RasGEFN"/>
    <property type="match status" value="1"/>
</dbReference>
<feature type="compositionally biased region" description="Polar residues" evidence="3">
    <location>
        <begin position="25"/>
        <end position="35"/>
    </location>
</feature>
<accession>A0A4P9ZVZ9</accession>
<feature type="compositionally biased region" description="Pro residues" evidence="3">
    <location>
        <begin position="388"/>
        <end position="402"/>
    </location>
</feature>
<name>A0A4P9ZVZ9_9FUNG</name>
<dbReference type="STRING" id="215637.A0A4P9ZVZ9"/>
<dbReference type="GO" id="GO:0005886">
    <property type="term" value="C:plasma membrane"/>
    <property type="evidence" value="ECO:0007669"/>
    <property type="project" value="TreeGrafter"/>
</dbReference>
<dbReference type="SMART" id="SM00147">
    <property type="entry name" value="RasGEF"/>
    <property type="match status" value="1"/>
</dbReference>
<dbReference type="InterPro" id="IPR023578">
    <property type="entry name" value="Ras_GEF_dom_sf"/>
</dbReference>
<feature type="region of interest" description="Disordered" evidence="3">
    <location>
        <begin position="810"/>
        <end position="834"/>
    </location>
</feature>
<feature type="region of interest" description="Disordered" evidence="3">
    <location>
        <begin position="25"/>
        <end position="56"/>
    </location>
</feature>
<dbReference type="PANTHER" id="PTHR23113:SF348">
    <property type="entry name" value="GUANYL-NUCLEOTIDE EXCHANGE FACTOR RASGEF, PUTATIVE (AFU_ORTHOLOGUE AFUA_1G04700)-RELATED"/>
    <property type="match status" value="1"/>
</dbReference>
<dbReference type="PANTHER" id="PTHR23113">
    <property type="entry name" value="GUANINE NUCLEOTIDE EXCHANGE FACTOR"/>
    <property type="match status" value="1"/>
</dbReference>
<evidence type="ECO:0000256" key="3">
    <source>
        <dbReference type="SAM" id="MobiDB-lite"/>
    </source>
</evidence>
<reference evidence="7" key="1">
    <citation type="journal article" date="2018" name="Nat. Microbiol.">
        <title>Leveraging single-cell genomics to expand the fungal tree of life.</title>
        <authorList>
            <person name="Ahrendt S.R."/>
            <person name="Quandt C.A."/>
            <person name="Ciobanu D."/>
            <person name="Clum A."/>
            <person name="Salamov A."/>
            <person name="Andreopoulos B."/>
            <person name="Cheng J.F."/>
            <person name="Woyke T."/>
            <person name="Pelin A."/>
            <person name="Henrissat B."/>
            <person name="Reynolds N.K."/>
            <person name="Benny G.L."/>
            <person name="Smith M.E."/>
            <person name="James T.Y."/>
            <person name="Grigoriev I.V."/>
        </authorList>
    </citation>
    <scope>NUCLEOTIDE SEQUENCE [LARGE SCALE GENOMIC DNA]</scope>
    <source>
        <strain evidence="7">RSA 468</strain>
    </source>
</reference>
<evidence type="ECO:0000313" key="6">
    <source>
        <dbReference type="EMBL" id="RKP37773.1"/>
    </source>
</evidence>
<feature type="region of interest" description="Disordered" evidence="3">
    <location>
        <begin position="1065"/>
        <end position="1100"/>
    </location>
</feature>
<protein>
    <recommendedName>
        <fullName evidence="8">Ras guanine nucleotide exchange factor domain-containing protein</fullName>
    </recommendedName>
</protein>
<evidence type="ECO:0008006" key="8">
    <source>
        <dbReference type="Google" id="ProtNLM"/>
    </source>
</evidence>
<evidence type="ECO:0000313" key="7">
    <source>
        <dbReference type="Proteomes" id="UP000268162"/>
    </source>
</evidence>
<organism evidence="6 7">
    <name type="scientific">Dimargaris cristalligena</name>
    <dbReference type="NCBI Taxonomy" id="215637"/>
    <lineage>
        <taxon>Eukaryota</taxon>
        <taxon>Fungi</taxon>
        <taxon>Fungi incertae sedis</taxon>
        <taxon>Zoopagomycota</taxon>
        <taxon>Kickxellomycotina</taxon>
        <taxon>Dimargaritomycetes</taxon>
        <taxon>Dimargaritales</taxon>
        <taxon>Dimargaritaceae</taxon>
        <taxon>Dimargaris</taxon>
    </lineage>
</organism>
<dbReference type="InterPro" id="IPR008937">
    <property type="entry name" value="Ras-like_GEF"/>
</dbReference>
<keyword evidence="7" id="KW-1185">Reference proteome</keyword>
<dbReference type="Pfam" id="PF00617">
    <property type="entry name" value="RasGEF"/>
    <property type="match status" value="1"/>
</dbReference>
<dbReference type="CDD" id="cd06224">
    <property type="entry name" value="REM"/>
    <property type="match status" value="1"/>
</dbReference>
<keyword evidence="1 2" id="KW-0344">Guanine-nucleotide releasing factor</keyword>
<dbReference type="PROSITE" id="PS50212">
    <property type="entry name" value="RASGEF_NTER"/>
    <property type="match status" value="1"/>
</dbReference>
<evidence type="ECO:0000256" key="1">
    <source>
        <dbReference type="ARBA" id="ARBA00022658"/>
    </source>
</evidence>
<dbReference type="Proteomes" id="UP000268162">
    <property type="component" value="Unassembled WGS sequence"/>
</dbReference>
<feature type="region of interest" description="Disordered" evidence="3">
    <location>
        <begin position="714"/>
        <end position="747"/>
    </location>
</feature>
<dbReference type="Pfam" id="PF00618">
    <property type="entry name" value="RasGEF_N"/>
    <property type="match status" value="1"/>
</dbReference>
<evidence type="ECO:0000259" key="5">
    <source>
        <dbReference type="PROSITE" id="PS50212"/>
    </source>
</evidence>
<feature type="region of interest" description="Disordered" evidence="3">
    <location>
        <begin position="345"/>
        <end position="423"/>
    </location>
</feature>
<dbReference type="Gene3D" id="1.10.840.10">
    <property type="entry name" value="Ras guanine-nucleotide exchange factors catalytic domain"/>
    <property type="match status" value="1"/>
</dbReference>
<gene>
    <name evidence="6" type="ORF">BJ085DRAFT_36789</name>
</gene>
<feature type="compositionally biased region" description="Polar residues" evidence="3">
    <location>
        <begin position="1037"/>
        <end position="1051"/>
    </location>
</feature>
<feature type="domain" description="N-terminal Ras-GEF" evidence="5">
    <location>
        <begin position="498"/>
        <end position="635"/>
    </location>
</feature>
<dbReference type="GO" id="GO:0007265">
    <property type="term" value="P:Ras protein signal transduction"/>
    <property type="evidence" value="ECO:0007669"/>
    <property type="project" value="TreeGrafter"/>
</dbReference>
<feature type="region of interest" description="Disordered" evidence="3">
    <location>
        <begin position="1031"/>
        <end position="1051"/>
    </location>
</feature>